<dbReference type="Gramene" id="KGN58546">
    <property type="protein sequence ID" value="KGN58546"/>
    <property type="gene ID" value="Csa_3G680620"/>
</dbReference>
<name>A0A0A0LER3_CUCSA</name>
<evidence type="ECO:0000313" key="3">
    <source>
        <dbReference type="Proteomes" id="UP000029981"/>
    </source>
</evidence>
<dbReference type="EMBL" id="CM002924">
    <property type="protein sequence ID" value="KGN58546.1"/>
    <property type="molecule type" value="Genomic_DNA"/>
</dbReference>
<gene>
    <name evidence="2" type="ORF">Csa_3G680620</name>
</gene>
<keyword evidence="3" id="KW-1185">Reference proteome</keyword>
<dbReference type="eggNOG" id="KOG0800">
    <property type="taxonomic scope" value="Eukaryota"/>
</dbReference>
<dbReference type="AlphaFoldDB" id="A0A0A0LER3"/>
<evidence type="ECO:0000256" key="1">
    <source>
        <dbReference type="SAM" id="MobiDB-lite"/>
    </source>
</evidence>
<sequence>MSSSIRFTLRRHNVRHDQSLQNRNPSRLPLPSDELPYNILHLIRRRVMGEETVILEEDPARRRAQEKAIERLTISEKDDGLFEGEELGDCCICCEELNGGEKKKKENIE</sequence>
<protein>
    <submittedName>
        <fullName evidence="2">Uncharacterized protein</fullName>
    </submittedName>
</protein>
<reference evidence="2 3" key="4">
    <citation type="journal article" date="2011" name="BMC Genomics">
        <title>RNA-Seq improves annotation of protein-coding genes in the cucumber genome.</title>
        <authorList>
            <person name="Li Z."/>
            <person name="Zhang Z."/>
            <person name="Yan P."/>
            <person name="Huang S."/>
            <person name="Fei Z."/>
            <person name="Lin K."/>
        </authorList>
    </citation>
    <scope>NUCLEOTIDE SEQUENCE [LARGE SCALE GENOMIC DNA]</scope>
    <source>
        <strain evidence="3">cv. 9930</strain>
    </source>
</reference>
<evidence type="ECO:0000313" key="2">
    <source>
        <dbReference type="EMBL" id="KGN58546.1"/>
    </source>
</evidence>
<accession>A0A0A0LER3</accession>
<reference evidence="2 3" key="3">
    <citation type="journal article" date="2010" name="BMC Genomics">
        <title>Transcriptome sequencing and comparative analysis of cucumber flowers with different sex types.</title>
        <authorList>
            <person name="Guo S."/>
            <person name="Zheng Y."/>
            <person name="Joung J.G."/>
            <person name="Liu S."/>
            <person name="Zhang Z."/>
            <person name="Crasta O.R."/>
            <person name="Sobral B.W."/>
            <person name="Xu Y."/>
            <person name="Huang S."/>
            <person name="Fei Z."/>
        </authorList>
    </citation>
    <scope>NUCLEOTIDE SEQUENCE [LARGE SCALE GENOMIC DNA]</scope>
    <source>
        <strain evidence="3">cv. 9930</strain>
    </source>
</reference>
<proteinExistence type="predicted"/>
<dbReference type="Proteomes" id="UP000029981">
    <property type="component" value="Chromosome 3"/>
</dbReference>
<reference evidence="2 3" key="2">
    <citation type="journal article" date="2009" name="PLoS ONE">
        <title>An integrated genetic and cytogenetic map of the cucumber genome.</title>
        <authorList>
            <person name="Ren Y."/>
            <person name="Zhang Z."/>
            <person name="Liu J."/>
            <person name="Staub J.E."/>
            <person name="Han Y."/>
            <person name="Cheng Z."/>
            <person name="Li X."/>
            <person name="Lu J."/>
            <person name="Miao H."/>
            <person name="Kang H."/>
            <person name="Xie B."/>
            <person name="Gu X."/>
            <person name="Wang X."/>
            <person name="Du Y."/>
            <person name="Jin W."/>
            <person name="Huang S."/>
        </authorList>
    </citation>
    <scope>NUCLEOTIDE SEQUENCE [LARGE SCALE GENOMIC DNA]</scope>
    <source>
        <strain evidence="3">cv. 9930</strain>
    </source>
</reference>
<reference evidence="2 3" key="1">
    <citation type="journal article" date="2009" name="Nat. Genet.">
        <title>The genome of the cucumber, Cucumis sativus L.</title>
        <authorList>
            <person name="Huang S."/>
            <person name="Li R."/>
            <person name="Zhang Z."/>
            <person name="Li L."/>
            <person name="Gu X."/>
            <person name="Fan W."/>
            <person name="Lucas W.J."/>
            <person name="Wang X."/>
            <person name="Xie B."/>
            <person name="Ni P."/>
            <person name="Ren Y."/>
            <person name="Zhu H."/>
            <person name="Li J."/>
            <person name="Lin K."/>
            <person name="Jin W."/>
            <person name="Fei Z."/>
            <person name="Li G."/>
            <person name="Staub J."/>
            <person name="Kilian A."/>
            <person name="van der Vossen E.A."/>
            <person name="Wu Y."/>
            <person name="Guo J."/>
            <person name="He J."/>
            <person name="Jia Z."/>
            <person name="Ren Y."/>
            <person name="Tian G."/>
            <person name="Lu Y."/>
            <person name="Ruan J."/>
            <person name="Qian W."/>
            <person name="Wang M."/>
            <person name="Huang Q."/>
            <person name="Li B."/>
            <person name="Xuan Z."/>
            <person name="Cao J."/>
            <person name="Asan"/>
            <person name="Wu Z."/>
            <person name="Zhang J."/>
            <person name="Cai Q."/>
            <person name="Bai Y."/>
            <person name="Zhao B."/>
            <person name="Han Y."/>
            <person name="Li Y."/>
            <person name="Li X."/>
            <person name="Wang S."/>
            <person name="Shi Q."/>
            <person name="Liu S."/>
            <person name="Cho W.K."/>
            <person name="Kim J.Y."/>
            <person name="Xu Y."/>
            <person name="Heller-Uszynska K."/>
            <person name="Miao H."/>
            <person name="Cheng Z."/>
            <person name="Zhang S."/>
            <person name="Wu J."/>
            <person name="Yang Y."/>
            <person name="Kang H."/>
            <person name="Li M."/>
            <person name="Liang H."/>
            <person name="Ren X."/>
            <person name="Shi Z."/>
            <person name="Wen M."/>
            <person name="Jian M."/>
            <person name="Yang H."/>
            <person name="Zhang G."/>
            <person name="Yang Z."/>
            <person name="Chen R."/>
            <person name="Liu S."/>
            <person name="Li J."/>
            <person name="Ma L."/>
            <person name="Liu H."/>
            <person name="Zhou Y."/>
            <person name="Zhao J."/>
            <person name="Fang X."/>
            <person name="Li G."/>
            <person name="Fang L."/>
            <person name="Li Y."/>
            <person name="Liu D."/>
            <person name="Zheng H."/>
            <person name="Zhang Y."/>
            <person name="Qin N."/>
            <person name="Li Z."/>
            <person name="Yang G."/>
            <person name="Yang S."/>
            <person name="Bolund L."/>
            <person name="Kristiansen K."/>
            <person name="Zheng H."/>
            <person name="Li S."/>
            <person name="Zhang X."/>
            <person name="Yang H."/>
            <person name="Wang J."/>
            <person name="Sun R."/>
            <person name="Zhang B."/>
            <person name="Jiang S."/>
            <person name="Wang J."/>
            <person name="Du Y."/>
            <person name="Li S."/>
        </authorList>
    </citation>
    <scope>NUCLEOTIDE SEQUENCE [LARGE SCALE GENOMIC DNA]</scope>
    <source>
        <strain evidence="3">cv. 9930</strain>
    </source>
</reference>
<feature type="region of interest" description="Disordered" evidence="1">
    <location>
        <begin position="12"/>
        <end position="31"/>
    </location>
</feature>
<organism evidence="2 3">
    <name type="scientific">Cucumis sativus</name>
    <name type="common">Cucumber</name>
    <dbReference type="NCBI Taxonomy" id="3659"/>
    <lineage>
        <taxon>Eukaryota</taxon>
        <taxon>Viridiplantae</taxon>
        <taxon>Streptophyta</taxon>
        <taxon>Embryophyta</taxon>
        <taxon>Tracheophyta</taxon>
        <taxon>Spermatophyta</taxon>
        <taxon>Magnoliopsida</taxon>
        <taxon>eudicotyledons</taxon>
        <taxon>Gunneridae</taxon>
        <taxon>Pentapetalae</taxon>
        <taxon>rosids</taxon>
        <taxon>fabids</taxon>
        <taxon>Cucurbitales</taxon>
        <taxon>Cucurbitaceae</taxon>
        <taxon>Benincaseae</taxon>
        <taxon>Cucumis</taxon>
    </lineage>
</organism>